<evidence type="ECO:0000256" key="13">
    <source>
        <dbReference type="RuleBase" id="RU000483"/>
    </source>
</evidence>
<dbReference type="InterPro" id="IPR023011">
    <property type="entry name" value="ATP_synth_F0_asu_AS"/>
</dbReference>
<evidence type="ECO:0000256" key="8">
    <source>
        <dbReference type="ARBA" id="ARBA00022989"/>
    </source>
</evidence>
<organism evidence="14 15">
    <name type="scientific">Halorhodospira halochloris</name>
    <name type="common">Ectothiorhodospira halochloris</name>
    <dbReference type="NCBI Taxonomy" id="1052"/>
    <lineage>
        <taxon>Bacteria</taxon>
        <taxon>Pseudomonadati</taxon>
        <taxon>Pseudomonadota</taxon>
        <taxon>Gammaproteobacteria</taxon>
        <taxon>Chromatiales</taxon>
        <taxon>Ectothiorhodospiraceae</taxon>
        <taxon>Halorhodospira</taxon>
    </lineage>
</organism>
<dbReference type="PANTHER" id="PTHR42823">
    <property type="entry name" value="ATP SYNTHASE SUBUNIT A, CHLOROPLASTIC"/>
    <property type="match status" value="1"/>
</dbReference>
<keyword evidence="6 12" id="KW-0812">Transmembrane</keyword>
<evidence type="ECO:0000313" key="15">
    <source>
        <dbReference type="Proteomes" id="UP000218890"/>
    </source>
</evidence>
<dbReference type="KEGG" id="hhk:HH1059_25780"/>
<evidence type="ECO:0000256" key="1">
    <source>
        <dbReference type="ARBA" id="ARBA00004141"/>
    </source>
</evidence>
<comment type="similarity">
    <text evidence="2 12 13">Belongs to the ATPase A chain family.</text>
</comment>
<dbReference type="Gene3D" id="1.20.120.220">
    <property type="entry name" value="ATP synthase, F0 complex, subunit A"/>
    <property type="match status" value="1"/>
</dbReference>
<dbReference type="FunFam" id="1.20.120.220:FF:000002">
    <property type="entry name" value="ATP synthase subunit a"/>
    <property type="match status" value="1"/>
</dbReference>
<protein>
    <recommendedName>
        <fullName evidence="12 13">ATP synthase subunit a</fullName>
    </recommendedName>
    <alternativeName>
        <fullName evidence="12">ATP synthase F0 sector subunit a</fullName>
    </alternativeName>
    <alternativeName>
        <fullName evidence="12">F-ATPase subunit 6</fullName>
    </alternativeName>
</protein>
<proteinExistence type="inferred from homology"/>
<dbReference type="NCBIfam" id="NF004477">
    <property type="entry name" value="PRK05815.1-1"/>
    <property type="match status" value="1"/>
</dbReference>
<comment type="function">
    <text evidence="12 13">Key component of the proton channel; it plays a direct role in the translocation of protons across the membrane.</text>
</comment>
<evidence type="ECO:0000256" key="5">
    <source>
        <dbReference type="ARBA" id="ARBA00022547"/>
    </source>
</evidence>
<dbReference type="Proteomes" id="UP000218890">
    <property type="component" value="Chromosome"/>
</dbReference>
<keyword evidence="7 12" id="KW-0375">Hydrogen ion transport</keyword>
<keyword evidence="4 12" id="KW-1003">Cell membrane</keyword>
<evidence type="ECO:0000256" key="2">
    <source>
        <dbReference type="ARBA" id="ARBA00006810"/>
    </source>
</evidence>
<dbReference type="GO" id="GO:0005886">
    <property type="term" value="C:plasma membrane"/>
    <property type="evidence" value="ECO:0007669"/>
    <property type="project" value="UniProtKB-SubCell"/>
</dbReference>
<evidence type="ECO:0000313" key="14">
    <source>
        <dbReference type="EMBL" id="BAU56661.1"/>
    </source>
</evidence>
<evidence type="ECO:0000256" key="10">
    <source>
        <dbReference type="ARBA" id="ARBA00023136"/>
    </source>
</evidence>
<evidence type="ECO:0000256" key="9">
    <source>
        <dbReference type="ARBA" id="ARBA00023065"/>
    </source>
</evidence>
<reference evidence="14" key="1">
    <citation type="submission" date="2016-02" db="EMBL/GenBank/DDBJ databases">
        <title>Halorhodospira halochloris DSM-1059 complete genome, version 2.</title>
        <authorList>
            <person name="Tsukatani Y."/>
        </authorList>
    </citation>
    <scope>NUCLEOTIDE SEQUENCE</scope>
    <source>
        <strain evidence="14">DSM 1059</strain>
    </source>
</reference>
<feature type="transmembrane region" description="Helical" evidence="12">
    <location>
        <begin position="210"/>
        <end position="230"/>
    </location>
</feature>
<evidence type="ECO:0000256" key="3">
    <source>
        <dbReference type="ARBA" id="ARBA00022448"/>
    </source>
</evidence>
<dbReference type="InterPro" id="IPR035908">
    <property type="entry name" value="F0_ATP_A_sf"/>
</dbReference>
<dbReference type="PANTHER" id="PTHR42823:SF3">
    <property type="entry name" value="ATP SYNTHASE SUBUNIT A, CHLOROPLASTIC"/>
    <property type="match status" value="1"/>
</dbReference>
<evidence type="ECO:0000256" key="6">
    <source>
        <dbReference type="ARBA" id="ARBA00022692"/>
    </source>
</evidence>
<dbReference type="Pfam" id="PF00119">
    <property type="entry name" value="ATP-synt_A"/>
    <property type="match status" value="1"/>
</dbReference>
<dbReference type="CDD" id="cd00310">
    <property type="entry name" value="ATP-synt_Fo_a_6"/>
    <property type="match status" value="1"/>
</dbReference>
<dbReference type="SUPFAM" id="SSF81336">
    <property type="entry name" value="F1F0 ATP synthase subunit A"/>
    <property type="match status" value="1"/>
</dbReference>
<dbReference type="InterPro" id="IPR000568">
    <property type="entry name" value="ATP_synth_F0_asu"/>
</dbReference>
<keyword evidence="8 12" id="KW-1133">Transmembrane helix</keyword>
<dbReference type="GO" id="GO:0042777">
    <property type="term" value="P:proton motive force-driven plasma membrane ATP synthesis"/>
    <property type="evidence" value="ECO:0007669"/>
    <property type="project" value="TreeGrafter"/>
</dbReference>
<keyword evidence="11 12" id="KW-0066">ATP synthesis</keyword>
<sequence>MSADNEFDATEYIQHHLTNLRLDLSEGVIDSDATGFMTLHLDTLIMSIGLGALFCYIFWLGARRATPGVPGGLQNFVETMVEFIEKTVSETFHAKSKVIAPLALTIFCWVFLSNLMDLIPIDMVPSIMYAIGVDYWKVLPSVDLNFTFGLSLSVLGLIIIYGVMGHGVVGFLKSFLTHPLGPWMAPFNLVLNIVEFVAKPVSLSLRLFGNLYAAELVFILISLLPWWIQWTLGTPWAIFHILVVPLQAFIFMMLTVVYLAMAYEEH</sequence>
<dbReference type="GO" id="GO:0045259">
    <property type="term" value="C:proton-transporting ATP synthase complex"/>
    <property type="evidence" value="ECO:0007669"/>
    <property type="project" value="UniProtKB-KW"/>
</dbReference>
<dbReference type="InterPro" id="IPR045082">
    <property type="entry name" value="ATP_syn_F0_a_bact/chloroplast"/>
</dbReference>
<dbReference type="PROSITE" id="PS00449">
    <property type="entry name" value="ATPASE_A"/>
    <property type="match status" value="1"/>
</dbReference>
<evidence type="ECO:0000256" key="12">
    <source>
        <dbReference type="HAMAP-Rule" id="MF_01393"/>
    </source>
</evidence>
<dbReference type="OrthoDB" id="9789241at2"/>
<evidence type="ECO:0000256" key="7">
    <source>
        <dbReference type="ARBA" id="ARBA00022781"/>
    </source>
</evidence>
<dbReference type="AlphaFoldDB" id="A0A0X8X6U9"/>
<name>A0A0X8X6U9_HALHR</name>
<feature type="transmembrane region" description="Helical" evidence="12">
    <location>
        <begin position="236"/>
        <end position="261"/>
    </location>
</feature>
<feature type="transmembrane region" description="Helical" evidence="12">
    <location>
        <begin position="148"/>
        <end position="168"/>
    </location>
</feature>
<dbReference type="RefSeq" id="WP_096406806.1">
    <property type="nucleotide sequence ID" value="NZ_AP017372.2"/>
</dbReference>
<keyword evidence="5 12" id="KW-0138">CF(0)</keyword>
<keyword evidence="3 12" id="KW-0813">Transport</keyword>
<dbReference type="EMBL" id="AP017372">
    <property type="protein sequence ID" value="BAU56661.1"/>
    <property type="molecule type" value="Genomic_DNA"/>
</dbReference>
<dbReference type="HAMAP" id="MF_01393">
    <property type="entry name" value="ATP_synth_a_bact"/>
    <property type="match status" value="1"/>
</dbReference>
<evidence type="ECO:0000256" key="11">
    <source>
        <dbReference type="ARBA" id="ARBA00023310"/>
    </source>
</evidence>
<keyword evidence="9 12" id="KW-0406">Ion transport</keyword>
<gene>
    <name evidence="12 14" type="primary">atpB</name>
    <name evidence="14" type="ORF">HH1059_25780</name>
</gene>
<evidence type="ECO:0000256" key="4">
    <source>
        <dbReference type="ARBA" id="ARBA00022475"/>
    </source>
</evidence>
<dbReference type="NCBIfam" id="TIGR01131">
    <property type="entry name" value="ATP_synt_6_or_A"/>
    <property type="match status" value="1"/>
</dbReference>
<accession>A0A0X8X6U9</accession>
<keyword evidence="10 12" id="KW-0472">Membrane</keyword>
<keyword evidence="15" id="KW-1185">Reference proteome</keyword>
<dbReference type="PRINTS" id="PR00123">
    <property type="entry name" value="ATPASEA"/>
</dbReference>
<comment type="subcellular location">
    <subcellularLocation>
        <location evidence="12 13">Cell membrane</location>
        <topology evidence="12 13">Multi-pass membrane protein</topology>
    </subcellularLocation>
    <subcellularLocation>
        <location evidence="1">Membrane</location>
        <topology evidence="1">Multi-pass membrane protein</topology>
    </subcellularLocation>
</comment>
<feature type="transmembrane region" description="Helical" evidence="12">
    <location>
        <begin position="44"/>
        <end position="62"/>
    </location>
</feature>
<feature type="transmembrane region" description="Helical" evidence="12">
    <location>
        <begin position="94"/>
        <end position="112"/>
    </location>
</feature>
<dbReference type="GO" id="GO:0046933">
    <property type="term" value="F:proton-transporting ATP synthase activity, rotational mechanism"/>
    <property type="evidence" value="ECO:0007669"/>
    <property type="project" value="UniProtKB-UniRule"/>
</dbReference>